<accession>A0A2P2PVW1</accession>
<sequence>MRIWLCLKNIFLPFG</sequence>
<evidence type="ECO:0000313" key="1">
    <source>
        <dbReference type="EMBL" id="MBX58845.1"/>
    </source>
</evidence>
<dbReference type="EMBL" id="GGEC01078361">
    <property type="protein sequence ID" value="MBX58845.1"/>
    <property type="molecule type" value="Transcribed_RNA"/>
</dbReference>
<name>A0A2P2PVW1_RHIMU</name>
<reference evidence="1" key="1">
    <citation type="submission" date="2018-02" db="EMBL/GenBank/DDBJ databases">
        <title>Rhizophora mucronata_Transcriptome.</title>
        <authorList>
            <person name="Meera S.P."/>
            <person name="Sreeshan A."/>
            <person name="Augustine A."/>
        </authorList>
    </citation>
    <scope>NUCLEOTIDE SEQUENCE</scope>
    <source>
        <tissue evidence="1">Leaf</tissue>
    </source>
</reference>
<organism evidence="1">
    <name type="scientific">Rhizophora mucronata</name>
    <name type="common">Asiatic mangrove</name>
    <dbReference type="NCBI Taxonomy" id="61149"/>
    <lineage>
        <taxon>Eukaryota</taxon>
        <taxon>Viridiplantae</taxon>
        <taxon>Streptophyta</taxon>
        <taxon>Embryophyta</taxon>
        <taxon>Tracheophyta</taxon>
        <taxon>Spermatophyta</taxon>
        <taxon>Magnoliopsida</taxon>
        <taxon>eudicotyledons</taxon>
        <taxon>Gunneridae</taxon>
        <taxon>Pentapetalae</taxon>
        <taxon>rosids</taxon>
        <taxon>fabids</taxon>
        <taxon>Malpighiales</taxon>
        <taxon>Rhizophoraceae</taxon>
        <taxon>Rhizophora</taxon>
    </lineage>
</organism>
<proteinExistence type="predicted"/>
<protein>
    <submittedName>
        <fullName evidence="1">Uncharacterized protein</fullName>
    </submittedName>
</protein>